<feature type="region of interest" description="Disordered" evidence="1">
    <location>
        <begin position="67"/>
        <end position="90"/>
    </location>
</feature>
<accession>A0A0L8H5U2</accession>
<name>A0A0L8H5U2_OCTBM</name>
<proteinExistence type="predicted"/>
<evidence type="ECO:0000256" key="1">
    <source>
        <dbReference type="SAM" id="MobiDB-lite"/>
    </source>
</evidence>
<feature type="compositionally biased region" description="Polar residues" evidence="1">
    <location>
        <begin position="102"/>
        <end position="133"/>
    </location>
</feature>
<reference evidence="2" key="1">
    <citation type="submission" date="2015-07" db="EMBL/GenBank/DDBJ databases">
        <title>MeaNS - Measles Nucleotide Surveillance Program.</title>
        <authorList>
            <person name="Tran T."/>
            <person name="Druce J."/>
        </authorList>
    </citation>
    <scope>NUCLEOTIDE SEQUENCE</scope>
    <source>
        <strain evidence="2">UCB-OBI-ISO-001</strain>
        <tissue evidence="2">Gonad</tissue>
    </source>
</reference>
<feature type="compositionally biased region" description="Gly residues" evidence="1">
    <location>
        <begin position="67"/>
        <end position="87"/>
    </location>
</feature>
<organism evidence="2">
    <name type="scientific">Octopus bimaculoides</name>
    <name type="common">California two-spotted octopus</name>
    <dbReference type="NCBI Taxonomy" id="37653"/>
    <lineage>
        <taxon>Eukaryota</taxon>
        <taxon>Metazoa</taxon>
        <taxon>Spiralia</taxon>
        <taxon>Lophotrochozoa</taxon>
        <taxon>Mollusca</taxon>
        <taxon>Cephalopoda</taxon>
        <taxon>Coleoidea</taxon>
        <taxon>Octopodiformes</taxon>
        <taxon>Octopoda</taxon>
        <taxon>Incirrata</taxon>
        <taxon>Octopodidae</taxon>
        <taxon>Octopus</taxon>
    </lineage>
</organism>
<sequence>MYQNQAYSTPFSVKDILNWSEQQSNMVFENFPAAANTGGFGMNFAMANGYNVESSLAHPGSRLVECGGGGGGSGGGGGGGGGGGSGGDPHMIAVSNNPSCIYGNTANQAPTTPLQPTYTSLSCAPSSAASDLHNTPPTPGTTPSSCRDDDVVEKSK</sequence>
<protein>
    <submittedName>
        <fullName evidence="2">Uncharacterized protein</fullName>
    </submittedName>
</protein>
<dbReference type="EMBL" id="KQ419101">
    <property type="protein sequence ID" value="KOF84592.1"/>
    <property type="molecule type" value="Genomic_DNA"/>
</dbReference>
<evidence type="ECO:0000313" key="2">
    <source>
        <dbReference type="EMBL" id="KOF84592.1"/>
    </source>
</evidence>
<gene>
    <name evidence="2" type="ORF">OCBIM_22021781mg</name>
</gene>
<dbReference type="OrthoDB" id="3137333at2759"/>
<feature type="compositionally biased region" description="Basic and acidic residues" evidence="1">
    <location>
        <begin position="146"/>
        <end position="156"/>
    </location>
</feature>
<feature type="region of interest" description="Disordered" evidence="1">
    <location>
        <begin position="102"/>
        <end position="156"/>
    </location>
</feature>
<dbReference type="AlphaFoldDB" id="A0A0L8H5U2"/>